<dbReference type="InterPro" id="IPR013096">
    <property type="entry name" value="Cupin_2"/>
</dbReference>
<evidence type="ECO:0000313" key="8">
    <source>
        <dbReference type="Proteomes" id="UP000198982"/>
    </source>
</evidence>
<comment type="function">
    <text evidence="4">Regulatory protein of the TOL plasmid xyl operons. XylS activates the xylXYZLTEGFJQKIH operon required for the degradation of toluene, m-xylene and p-xylene.</text>
</comment>
<dbReference type="Gene3D" id="2.60.120.10">
    <property type="entry name" value="Jelly Rolls"/>
    <property type="match status" value="1"/>
</dbReference>
<dbReference type="InterPro" id="IPR009057">
    <property type="entry name" value="Homeodomain-like_sf"/>
</dbReference>
<dbReference type="AlphaFoldDB" id="A0A1H4YEQ0"/>
<keyword evidence="2" id="KW-0238">DNA-binding</keyword>
<feature type="domain" description="HTH araC/xylS-type" evidence="6">
    <location>
        <begin position="150"/>
        <end position="248"/>
    </location>
</feature>
<dbReference type="RefSeq" id="WP_092320494.1">
    <property type="nucleotide sequence ID" value="NZ_FNTJ01000002.1"/>
</dbReference>
<keyword evidence="3" id="KW-0804">Transcription</keyword>
<proteinExistence type="predicted"/>
<evidence type="ECO:0000256" key="3">
    <source>
        <dbReference type="ARBA" id="ARBA00023163"/>
    </source>
</evidence>
<dbReference type="InterPro" id="IPR014710">
    <property type="entry name" value="RmlC-like_jellyroll"/>
</dbReference>
<dbReference type="PANTHER" id="PTHR46796:SF10">
    <property type="entry name" value="TRANSCRIPTIONAL ACTIVATOR FEAR"/>
    <property type="match status" value="1"/>
</dbReference>
<dbReference type="SUPFAM" id="SSF46689">
    <property type="entry name" value="Homeodomain-like"/>
    <property type="match status" value="2"/>
</dbReference>
<dbReference type="Pfam" id="PF07883">
    <property type="entry name" value="Cupin_2"/>
    <property type="match status" value="1"/>
</dbReference>
<dbReference type="GO" id="GO:0003700">
    <property type="term" value="F:DNA-binding transcription factor activity"/>
    <property type="evidence" value="ECO:0007669"/>
    <property type="project" value="InterPro"/>
</dbReference>
<evidence type="ECO:0000259" key="6">
    <source>
        <dbReference type="PROSITE" id="PS01124"/>
    </source>
</evidence>
<dbReference type="InterPro" id="IPR011051">
    <property type="entry name" value="RmlC_Cupin_sf"/>
</dbReference>
<name>A0A1H4YEQ0_9PSED</name>
<dbReference type="PROSITE" id="PS01124">
    <property type="entry name" value="HTH_ARAC_FAMILY_2"/>
    <property type="match status" value="1"/>
</dbReference>
<dbReference type="SUPFAM" id="SSF51182">
    <property type="entry name" value="RmlC-like cupins"/>
    <property type="match status" value="1"/>
</dbReference>
<accession>A0A1H4YEQ0</accession>
<protein>
    <submittedName>
        <fullName evidence="7">Transcriptional regulator, AraC family</fullName>
    </submittedName>
</protein>
<keyword evidence="1" id="KW-0805">Transcription regulation</keyword>
<dbReference type="PANTHER" id="PTHR46796">
    <property type="entry name" value="HTH-TYPE TRANSCRIPTIONAL ACTIVATOR RHAS-RELATED"/>
    <property type="match status" value="1"/>
</dbReference>
<dbReference type="EMBL" id="FNTJ01000002">
    <property type="protein sequence ID" value="SED15494.1"/>
    <property type="molecule type" value="Genomic_DNA"/>
</dbReference>
<gene>
    <name evidence="7" type="ORF">SAMN05216178_6467</name>
</gene>
<dbReference type="Gene3D" id="1.10.10.60">
    <property type="entry name" value="Homeodomain-like"/>
    <property type="match status" value="1"/>
</dbReference>
<dbReference type="Proteomes" id="UP000198982">
    <property type="component" value="Unassembled WGS sequence"/>
</dbReference>
<keyword evidence="8" id="KW-1185">Reference proteome</keyword>
<evidence type="ECO:0000313" key="7">
    <source>
        <dbReference type="EMBL" id="SED15494.1"/>
    </source>
</evidence>
<evidence type="ECO:0000256" key="4">
    <source>
        <dbReference type="ARBA" id="ARBA00037345"/>
    </source>
</evidence>
<dbReference type="GO" id="GO:0043565">
    <property type="term" value="F:sequence-specific DNA binding"/>
    <property type="evidence" value="ECO:0007669"/>
    <property type="project" value="InterPro"/>
</dbReference>
<sequence length="269" mass="29440">MGSILTLRHYTHDLIAHSHEHAQLVFGLRGQLDFEVEGRGSQVQQQSFVVVPAGARHVCGSPSGSHCLVLDIPDEHWVQQSLGEHAEASRRLLDVPRHRLLGPSQSRLVNWLADSPVDDPLIAQQGAVLLLASLNHSTPLHPGERRLPYAAMKAHIERHAAHPLQVADLARIAGLSSAHLHARFIAECGETPMEYVRRRRLHMALELLRGSALPVGEIASRVGYSSQSAFAAAMLREFGHSPRRLRQGAQANPSTKKPRIATDAGTDPT</sequence>
<feature type="region of interest" description="Disordered" evidence="5">
    <location>
        <begin position="243"/>
        <end position="269"/>
    </location>
</feature>
<evidence type="ECO:0000256" key="5">
    <source>
        <dbReference type="SAM" id="MobiDB-lite"/>
    </source>
</evidence>
<evidence type="ECO:0000256" key="2">
    <source>
        <dbReference type="ARBA" id="ARBA00023125"/>
    </source>
</evidence>
<organism evidence="7 8">
    <name type="scientific">Pseudomonas saponiphila</name>
    <dbReference type="NCBI Taxonomy" id="556534"/>
    <lineage>
        <taxon>Bacteria</taxon>
        <taxon>Pseudomonadati</taxon>
        <taxon>Pseudomonadota</taxon>
        <taxon>Gammaproteobacteria</taxon>
        <taxon>Pseudomonadales</taxon>
        <taxon>Pseudomonadaceae</taxon>
        <taxon>Pseudomonas</taxon>
    </lineage>
</organism>
<dbReference type="InterPro" id="IPR050204">
    <property type="entry name" value="AraC_XylS_family_regulators"/>
</dbReference>
<dbReference type="Pfam" id="PF12833">
    <property type="entry name" value="HTH_18"/>
    <property type="match status" value="1"/>
</dbReference>
<evidence type="ECO:0000256" key="1">
    <source>
        <dbReference type="ARBA" id="ARBA00023015"/>
    </source>
</evidence>
<reference evidence="8" key="1">
    <citation type="submission" date="2016-10" db="EMBL/GenBank/DDBJ databases">
        <authorList>
            <person name="Varghese N."/>
            <person name="Submissions S."/>
        </authorList>
    </citation>
    <scope>NUCLEOTIDE SEQUENCE [LARGE SCALE GENOMIC DNA]</scope>
    <source>
        <strain evidence="8">DSM 9751</strain>
    </source>
</reference>
<dbReference type="SMART" id="SM00342">
    <property type="entry name" value="HTH_ARAC"/>
    <property type="match status" value="1"/>
</dbReference>
<dbReference type="InterPro" id="IPR018060">
    <property type="entry name" value="HTH_AraC"/>
</dbReference>